<accession>A0ABV6JRN4</accession>
<evidence type="ECO:0000256" key="3">
    <source>
        <dbReference type="ARBA" id="ARBA00022475"/>
    </source>
</evidence>
<keyword evidence="9" id="KW-1185">Reference proteome</keyword>
<dbReference type="PANTHER" id="PTHR43663:SF1">
    <property type="entry name" value="CHROMATE TRANSPORTER"/>
    <property type="match status" value="1"/>
</dbReference>
<protein>
    <submittedName>
        <fullName evidence="8">Chromate transporter</fullName>
    </submittedName>
</protein>
<dbReference type="Proteomes" id="UP001589865">
    <property type="component" value="Unassembled WGS sequence"/>
</dbReference>
<feature type="transmembrane region" description="Helical" evidence="7">
    <location>
        <begin position="174"/>
        <end position="207"/>
    </location>
</feature>
<comment type="subcellular location">
    <subcellularLocation>
        <location evidence="1">Cell membrane</location>
        <topology evidence="1">Multi-pass membrane protein</topology>
    </subcellularLocation>
</comment>
<comment type="similarity">
    <text evidence="2">Belongs to the chromate ion transporter (CHR) (TC 2.A.51) family.</text>
</comment>
<evidence type="ECO:0000256" key="4">
    <source>
        <dbReference type="ARBA" id="ARBA00022692"/>
    </source>
</evidence>
<dbReference type="InterPro" id="IPR052518">
    <property type="entry name" value="CHR_Transporter"/>
</dbReference>
<feature type="transmembrane region" description="Helical" evidence="7">
    <location>
        <begin position="80"/>
        <end position="100"/>
    </location>
</feature>
<name>A0ABV6JRN4_9PROT</name>
<feature type="transmembrane region" description="Helical" evidence="7">
    <location>
        <begin position="106"/>
        <end position="131"/>
    </location>
</feature>
<evidence type="ECO:0000256" key="1">
    <source>
        <dbReference type="ARBA" id="ARBA00004651"/>
    </source>
</evidence>
<dbReference type="EMBL" id="JBHLUN010000006">
    <property type="protein sequence ID" value="MFC0408384.1"/>
    <property type="molecule type" value="Genomic_DNA"/>
</dbReference>
<dbReference type="RefSeq" id="WP_377044139.1">
    <property type="nucleotide sequence ID" value="NZ_JBHLUN010000006.1"/>
</dbReference>
<dbReference type="Pfam" id="PF02417">
    <property type="entry name" value="Chromate_transp"/>
    <property type="match status" value="1"/>
</dbReference>
<feature type="transmembrane region" description="Helical" evidence="7">
    <location>
        <begin position="138"/>
        <end position="159"/>
    </location>
</feature>
<evidence type="ECO:0000256" key="2">
    <source>
        <dbReference type="ARBA" id="ARBA00005262"/>
    </source>
</evidence>
<organism evidence="8 9">
    <name type="scientific">Roseomonas elaeocarpi</name>
    <dbReference type="NCBI Taxonomy" id="907779"/>
    <lineage>
        <taxon>Bacteria</taxon>
        <taxon>Pseudomonadati</taxon>
        <taxon>Pseudomonadota</taxon>
        <taxon>Alphaproteobacteria</taxon>
        <taxon>Acetobacterales</taxon>
        <taxon>Roseomonadaceae</taxon>
        <taxon>Roseomonas</taxon>
    </lineage>
</organism>
<gene>
    <name evidence="8" type="ORF">ACFFGY_09010</name>
</gene>
<evidence type="ECO:0000256" key="5">
    <source>
        <dbReference type="ARBA" id="ARBA00022989"/>
    </source>
</evidence>
<reference evidence="8 9" key="1">
    <citation type="submission" date="2024-09" db="EMBL/GenBank/DDBJ databases">
        <authorList>
            <person name="Sun Q."/>
            <person name="Mori K."/>
        </authorList>
    </citation>
    <scope>NUCLEOTIDE SEQUENCE [LARGE SCALE GENOMIC DNA]</scope>
    <source>
        <strain evidence="8 9">TBRC 5777</strain>
    </source>
</reference>
<comment type="caution">
    <text evidence="8">The sequence shown here is derived from an EMBL/GenBank/DDBJ whole genome shotgun (WGS) entry which is preliminary data.</text>
</comment>
<dbReference type="PANTHER" id="PTHR43663">
    <property type="entry name" value="CHROMATE TRANSPORT PROTEIN-RELATED"/>
    <property type="match status" value="1"/>
</dbReference>
<keyword evidence="5 7" id="KW-1133">Transmembrane helix</keyword>
<feature type="transmembrane region" description="Helical" evidence="7">
    <location>
        <begin position="37"/>
        <end position="59"/>
    </location>
</feature>
<evidence type="ECO:0000256" key="7">
    <source>
        <dbReference type="SAM" id="Phobius"/>
    </source>
</evidence>
<keyword evidence="4 7" id="KW-0812">Transmembrane</keyword>
<evidence type="ECO:0000256" key="6">
    <source>
        <dbReference type="ARBA" id="ARBA00023136"/>
    </source>
</evidence>
<evidence type="ECO:0000313" key="8">
    <source>
        <dbReference type="EMBL" id="MFC0408384.1"/>
    </source>
</evidence>
<dbReference type="InterPro" id="IPR003370">
    <property type="entry name" value="Chromate_transpt"/>
</dbReference>
<sequence>MTEPTVRSGSSGAAALPAGGAGVAGGANPSLELAPGLWAIFAAFSRIGLTSFGGGLSGWMLREFVQTRRWISEGEFLSGLALAQAFPGVNVVNLSIWIGYRLRGGAGALAGVLGIVAPAMFVAIAVAAVFARLSAYHAAHVVLAGIAAAAIGLSLQMGLRAGWRVVRQGTVPVAIMAAVFVAIFFLRLPLLAVVGGMAPLSIGWAAWQQRRKG</sequence>
<evidence type="ECO:0000313" key="9">
    <source>
        <dbReference type="Proteomes" id="UP001589865"/>
    </source>
</evidence>
<proteinExistence type="inferred from homology"/>
<keyword evidence="3" id="KW-1003">Cell membrane</keyword>
<keyword evidence="6 7" id="KW-0472">Membrane</keyword>